<evidence type="ECO:0000256" key="7">
    <source>
        <dbReference type="ARBA" id="ARBA00023033"/>
    </source>
</evidence>
<comment type="cofactor">
    <cofactor evidence="1">
        <name>heme</name>
        <dbReference type="ChEBI" id="CHEBI:30413"/>
    </cofactor>
</comment>
<dbReference type="GO" id="GO:0020037">
    <property type="term" value="F:heme binding"/>
    <property type="evidence" value="ECO:0007669"/>
    <property type="project" value="InterPro"/>
</dbReference>
<reference evidence="8" key="1">
    <citation type="submission" date="2016-04" db="EMBL/GenBank/DDBJ databases">
        <authorList>
            <person name="Calderon-Fernandez G.M.Sr."/>
        </authorList>
    </citation>
    <scope>NUCLEOTIDE SEQUENCE</scope>
    <source>
        <strain evidence="8">Int1</strain>
        <tissue evidence="8">Integument</tissue>
    </source>
</reference>
<accession>A0A161MEB9</accession>
<name>A0A161MEB9_TRIIF</name>
<dbReference type="AlphaFoldDB" id="A0A161MEB9"/>
<protein>
    <submittedName>
        <fullName evidence="8">Cytochrome P450 4EM2</fullName>
        <ecNumber evidence="8">1.14.-.-</ecNumber>
    </submittedName>
</protein>
<dbReference type="InterPro" id="IPR050196">
    <property type="entry name" value="Cytochrome_P450_Monoox"/>
</dbReference>
<keyword evidence="5 8" id="KW-0560">Oxidoreductase</keyword>
<dbReference type="InterPro" id="IPR036396">
    <property type="entry name" value="Cyt_P450_sf"/>
</dbReference>
<evidence type="ECO:0000256" key="6">
    <source>
        <dbReference type="ARBA" id="ARBA00023004"/>
    </source>
</evidence>
<dbReference type="PANTHER" id="PTHR24291:SF201">
    <property type="entry name" value="CYTOCHROME P450, FAMILY 4, SUBFAMILY B, POLYPEPTIDE 7"/>
    <property type="match status" value="1"/>
</dbReference>
<dbReference type="Gene3D" id="1.10.630.10">
    <property type="entry name" value="Cytochrome P450"/>
    <property type="match status" value="1"/>
</dbReference>
<organism evidence="8">
    <name type="scientific">Triatoma infestans</name>
    <name type="common">Assassin bug</name>
    <dbReference type="NCBI Taxonomy" id="30076"/>
    <lineage>
        <taxon>Eukaryota</taxon>
        <taxon>Metazoa</taxon>
        <taxon>Ecdysozoa</taxon>
        <taxon>Arthropoda</taxon>
        <taxon>Hexapoda</taxon>
        <taxon>Insecta</taxon>
        <taxon>Pterygota</taxon>
        <taxon>Neoptera</taxon>
        <taxon>Paraneoptera</taxon>
        <taxon>Hemiptera</taxon>
        <taxon>Heteroptera</taxon>
        <taxon>Panheteroptera</taxon>
        <taxon>Cimicomorpha</taxon>
        <taxon>Reduviidae</taxon>
        <taxon>Triatominae</taxon>
        <taxon>Triatoma</taxon>
    </lineage>
</organism>
<comment type="similarity">
    <text evidence="2">Belongs to the cytochrome P450 family.</text>
</comment>
<keyword evidence="7" id="KW-0503">Monooxygenase</keyword>
<evidence type="ECO:0000313" key="8">
    <source>
        <dbReference type="EMBL" id="JAS02891.1"/>
    </source>
</evidence>
<dbReference type="GO" id="GO:0004497">
    <property type="term" value="F:monooxygenase activity"/>
    <property type="evidence" value="ECO:0007669"/>
    <property type="project" value="UniProtKB-KW"/>
</dbReference>
<keyword evidence="6" id="KW-0408">Iron</keyword>
<dbReference type="PANTHER" id="PTHR24291">
    <property type="entry name" value="CYTOCHROME P450 FAMILY 4"/>
    <property type="match status" value="1"/>
</dbReference>
<dbReference type="Pfam" id="PF00067">
    <property type="entry name" value="p450"/>
    <property type="match status" value="1"/>
</dbReference>
<keyword evidence="4" id="KW-0479">Metal-binding</keyword>
<keyword evidence="3" id="KW-0349">Heme</keyword>
<proteinExistence type="inferred from homology"/>
<dbReference type="EMBL" id="GEMB01000223">
    <property type="protein sequence ID" value="JAS02891.1"/>
    <property type="molecule type" value="Transcribed_RNA"/>
</dbReference>
<sequence length="50" mass="5748">MHYLEMIIKESLRLYPSVPYISRMLTQDLVLKDNVVIPEGSNVGIIPFTL</sequence>
<dbReference type="SUPFAM" id="SSF48264">
    <property type="entry name" value="Cytochrome P450"/>
    <property type="match status" value="1"/>
</dbReference>
<dbReference type="GO" id="GO:0005506">
    <property type="term" value="F:iron ion binding"/>
    <property type="evidence" value="ECO:0007669"/>
    <property type="project" value="InterPro"/>
</dbReference>
<evidence type="ECO:0000256" key="5">
    <source>
        <dbReference type="ARBA" id="ARBA00023002"/>
    </source>
</evidence>
<dbReference type="GO" id="GO:0016705">
    <property type="term" value="F:oxidoreductase activity, acting on paired donors, with incorporation or reduction of molecular oxygen"/>
    <property type="evidence" value="ECO:0007669"/>
    <property type="project" value="InterPro"/>
</dbReference>
<reference evidence="8" key="2">
    <citation type="journal article" date="2017" name="J. Med. Entomol.">
        <title>Transcriptome Analysis of the Triatoma infestans (Hemiptera: Reduviidae) Integument.</title>
        <authorList>
            <person name="Calderon-Fernandez G.M."/>
            <person name="Moriconi D.E."/>
            <person name="Dulbecco A.B."/>
            <person name="Juarez M.P."/>
        </authorList>
    </citation>
    <scope>NUCLEOTIDE SEQUENCE</scope>
    <source>
        <strain evidence="8">Int1</strain>
        <tissue evidence="8">Integument</tissue>
    </source>
</reference>
<evidence type="ECO:0000256" key="4">
    <source>
        <dbReference type="ARBA" id="ARBA00022723"/>
    </source>
</evidence>
<evidence type="ECO:0000256" key="1">
    <source>
        <dbReference type="ARBA" id="ARBA00001971"/>
    </source>
</evidence>
<dbReference type="InterPro" id="IPR001128">
    <property type="entry name" value="Cyt_P450"/>
</dbReference>
<evidence type="ECO:0000256" key="2">
    <source>
        <dbReference type="ARBA" id="ARBA00010617"/>
    </source>
</evidence>
<evidence type="ECO:0000256" key="3">
    <source>
        <dbReference type="ARBA" id="ARBA00022617"/>
    </source>
</evidence>
<dbReference type="EC" id="1.14.-.-" evidence="8"/>